<dbReference type="eggNOG" id="KOG0254">
    <property type="taxonomic scope" value="Eukaryota"/>
</dbReference>
<dbReference type="Pfam" id="PF09962">
    <property type="entry name" value="DUF2196"/>
    <property type="match status" value="1"/>
</dbReference>
<dbReference type="InterPro" id="IPR011701">
    <property type="entry name" value="MFS"/>
</dbReference>
<keyword evidence="5 8" id="KW-0472">Membrane</keyword>
<dbReference type="PROSITE" id="PS50850">
    <property type="entry name" value="MFS"/>
    <property type="match status" value="1"/>
</dbReference>
<evidence type="ECO:0000256" key="4">
    <source>
        <dbReference type="ARBA" id="ARBA00022989"/>
    </source>
</evidence>
<evidence type="ECO:0000256" key="5">
    <source>
        <dbReference type="ARBA" id="ARBA00023136"/>
    </source>
</evidence>
<evidence type="ECO:0000256" key="6">
    <source>
        <dbReference type="ARBA" id="ARBA00023180"/>
    </source>
</evidence>
<dbReference type="GeneID" id="9665821"/>
<comment type="subcellular location">
    <subcellularLocation>
        <location evidence="1">Membrane</location>
        <topology evidence="1">Multi-pass membrane protein</topology>
    </subcellularLocation>
</comment>
<dbReference type="GO" id="GO:0005886">
    <property type="term" value="C:plasma membrane"/>
    <property type="evidence" value="ECO:0007669"/>
    <property type="project" value="TreeGrafter"/>
</dbReference>
<feature type="region of interest" description="Disordered" evidence="7">
    <location>
        <begin position="1"/>
        <end position="53"/>
    </location>
</feature>
<evidence type="ECO:0000256" key="1">
    <source>
        <dbReference type="ARBA" id="ARBA00004141"/>
    </source>
</evidence>
<dbReference type="KEGG" id="nhe:NECHADRAFT_47081"/>
<dbReference type="RefSeq" id="XP_003048899.1">
    <property type="nucleotide sequence ID" value="XM_003048853.1"/>
</dbReference>
<keyword evidence="6" id="KW-0325">Glycoprotein</keyword>
<feature type="transmembrane region" description="Helical" evidence="8">
    <location>
        <begin position="187"/>
        <end position="206"/>
    </location>
</feature>
<feature type="transmembrane region" description="Helical" evidence="8">
    <location>
        <begin position="260"/>
        <end position="282"/>
    </location>
</feature>
<feature type="transmembrane region" description="Helical" evidence="8">
    <location>
        <begin position="410"/>
        <end position="431"/>
    </location>
</feature>
<dbReference type="GO" id="GO:0022857">
    <property type="term" value="F:transmembrane transporter activity"/>
    <property type="evidence" value="ECO:0007669"/>
    <property type="project" value="InterPro"/>
</dbReference>
<dbReference type="NCBIfam" id="TIGR03833">
    <property type="entry name" value="YwbE family protein"/>
    <property type="match status" value="1"/>
</dbReference>
<dbReference type="AlphaFoldDB" id="C7YYH1"/>
<evidence type="ECO:0000256" key="3">
    <source>
        <dbReference type="ARBA" id="ARBA00022692"/>
    </source>
</evidence>
<organism evidence="10 11">
    <name type="scientific">Fusarium vanettenii (strain ATCC MYA-4622 / CBS 123669 / FGSC 9596 / NRRL 45880 / 77-13-4)</name>
    <name type="common">Fusarium solani subsp. pisi</name>
    <dbReference type="NCBI Taxonomy" id="660122"/>
    <lineage>
        <taxon>Eukaryota</taxon>
        <taxon>Fungi</taxon>
        <taxon>Dikarya</taxon>
        <taxon>Ascomycota</taxon>
        <taxon>Pezizomycotina</taxon>
        <taxon>Sordariomycetes</taxon>
        <taxon>Hypocreomycetidae</taxon>
        <taxon>Hypocreales</taxon>
        <taxon>Nectriaceae</taxon>
        <taxon>Fusarium</taxon>
        <taxon>Fusarium solani species complex</taxon>
        <taxon>Fusarium vanettenii</taxon>
    </lineage>
</organism>
<evidence type="ECO:0000256" key="2">
    <source>
        <dbReference type="ARBA" id="ARBA00007520"/>
    </source>
</evidence>
<dbReference type="FunCoup" id="C7YYH1">
    <property type="interactions" value="60"/>
</dbReference>
<dbReference type="CDD" id="cd17502">
    <property type="entry name" value="MFS_Azr1_MDR_like"/>
    <property type="match status" value="1"/>
</dbReference>
<dbReference type="InterPro" id="IPR036259">
    <property type="entry name" value="MFS_trans_sf"/>
</dbReference>
<evidence type="ECO:0000313" key="10">
    <source>
        <dbReference type="EMBL" id="EEU43186.1"/>
    </source>
</evidence>
<feature type="transmembrane region" description="Helical" evidence="8">
    <location>
        <begin position="129"/>
        <end position="149"/>
    </location>
</feature>
<reference evidence="10 11" key="1">
    <citation type="journal article" date="2009" name="PLoS Genet.">
        <title>The genome of Nectria haematococca: contribution of supernumerary chromosomes to gene expansion.</title>
        <authorList>
            <person name="Coleman J.J."/>
            <person name="Rounsley S.D."/>
            <person name="Rodriguez-Carres M."/>
            <person name="Kuo A."/>
            <person name="Wasmann C.C."/>
            <person name="Grimwood J."/>
            <person name="Schmutz J."/>
            <person name="Taga M."/>
            <person name="White G.J."/>
            <person name="Zhou S."/>
            <person name="Schwartz D.C."/>
            <person name="Freitag M."/>
            <person name="Ma L.J."/>
            <person name="Danchin E.G."/>
            <person name="Henrissat B."/>
            <person name="Coutinho P.M."/>
            <person name="Nelson D.R."/>
            <person name="Straney D."/>
            <person name="Napoli C.A."/>
            <person name="Barker B.M."/>
            <person name="Gribskov M."/>
            <person name="Rep M."/>
            <person name="Kroken S."/>
            <person name="Molnar I."/>
            <person name="Rensing C."/>
            <person name="Kennell J.C."/>
            <person name="Zamora J."/>
            <person name="Farman M.L."/>
            <person name="Selker E.U."/>
            <person name="Salamov A."/>
            <person name="Shapiro H."/>
            <person name="Pangilinan J."/>
            <person name="Lindquist E."/>
            <person name="Lamers C."/>
            <person name="Grigoriev I.V."/>
            <person name="Geiser D.M."/>
            <person name="Covert S.F."/>
            <person name="Temporini E."/>
            <person name="Vanetten H.D."/>
        </authorList>
    </citation>
    <scope>NUCLEOTIDE SEQUENCE [LARGE SCALE GENOMIC DNA]</scope>
    <source>
        <strain evidence="11">ATCC MYA-4622 / CBS 123669 / FGSC 9596 / NRRL 45880 / 77-13-4</strain>
    </source>
</reference>
<feature type="compositionally biased region" description="Polar residues" evidence="7">
    <location>
        <begin position="575"/>
        <end position="593"/>
    </location>
</feature>
<dbReference type="PANTHER" id="PTHR23501">
    <property type="entry name" value="MAJOR FACILITATOR SUPERFAMILY"/>
    <property type="match status" value="1"/>
</dbReference>
<dbReference type="HOGENOM" id="CLU_000960_22_1_1"/>
<feature type="compositionally biased region" description="Basic and acidic residues" evidence="7">
    <location>
        <begin position="8"/>
        <end position="48"/>
    </location>
</feature>
<dbReference type="Gene3D" id="1.20.1250.20">
    <property type="entry name" value="MFS general substrate transporter like domains"/>
    <property type="match status" value="2"/>
</dbReference>
<evidence type="ECO:0000313" key="11">
    <source>
        <dbReference type="Proteomes" id="UP000005206"/>
    </source>
</evidence>
<dbReference type="InParanoid" id="C7YYH1"/>
<dbReference type="Proteomes" id="UP000005206">
    <property type="component" value="Chromosome 8"/>
</dbReference>
<keyword evidence="11" id="KW-1185">Reference proteome</keyword>
<feature type="transmembrane region" description="Helical" evidence="8">
    <location>
        <begin position="65"/>
        <end position="87"/>
    </location>
</feature>
<dbReference type="InterPro" id="IPR020846">
    <property type="entry name" value="MFS_dom"/>
</dbReference>
<sequence length="736" mass="80010">MTTTITEKLQDEPRGSIAGHEKNDCQSDAPTLHEPEQDGVDKTPGDDTPKDEEQEWVGGWKLASLMISITLAAFLMLLDMSIIVTAIPQITSDFHSLQDIGWYGSSYNLASAALQPLSGKLYTYFKTRWLFLGFLFLFELGCLICGVAQNSITLIMGRTIAGIGSSGIQNGALTMIAFSVPLHKRPALVGILMAGAQLGLVIGPLLGGAFTEYATWRWCFYINLPIGAVCTALILVVHVPDRRVRTTDTARQIITSKLDLTGFVLFAPFTVMFLLALQWGGIDYAWDSATIIGLFCGGGALFAIFMYWEYRVGNGAMIPIPVIRTRQVWTACLTQLFLFSTILVASYYIPIYFQSIKEATPFESGVDMLPSILSQLAAAISSGFLGDAVLSAVANGLFSTMGPHTRTVTWAGYQILAGFGRGLGMQMSIIAVQAHTSPEMTSVATAVLVFSQTFGGAIFVSIANVIFNNKLHDELVSRLPNLDVDKIIDAGASGALMSYSKAVNATFYLAVAASFNITQTSYSSISSTRLFGYFSRSPLEVATMNRPNRPRNRQPRPPRQNQNQNRQGQNNQRGSSSRAPATPQQAAGTVPTVQQVVPGASVFIILKEDQPTGEETQGIVQDILTRGNHPRGIKVRLRDGQVGRVQRMGNNSAAAEDTGAKATPSSRFTMRYTDVRRDDEFASEPPPRSLADFMPDLDERLGTAPSGVEAVKCPFCEDFEGDETAVTVHIDREHLS</sequence>
<feature type="transmembrane region" description="Helical" evidence="8">
    <location>
        <begin position="218"/>
        <end position="239"/>
    </location>
</feature>
<protein>
    <recommendedName>
        <fullName evidence="9">Major facilitator superfamily (MFS) profile domain-containing protein</fullName>
    </recommendedName>
</protein>
<dbReference type="EMBL" id="GG698903">
    <property type="protein sequence ID" value="EEU43186.1"/>
    <property type="molecule type" value="Genomic_DNA"/>
</dbReference>
<dbReference type="PANTHER" id="PTHR23501:SF193">
    <property type="entry name" value="MULTIDRUG TRANSPORTER, PUTATIVE (AFU_ORTHOLOGUE AFUA_8G00940)-RELATED"/>
    <property type="match status" value="1"/>
</dbReference>
<keyword evidence="3 8" id="KW-0812">Transmembrane</keyword>
<evidence type="ECO:0000256" key="7">
    <source>
        <dbReference type="SAM" id="MobiDB-lite"/>
    </source>
</evidence>
<accession>C7YYH1</accession>
<gene>
    <name evidence="10" type="ORF">NECHADRAFT_47081</name>
</gene>
<dbReference type="FunFam" id="1.20.1720.10:FF:000012">
    <property type="entry name" value="MFS toxin efflux pump (AflT)"/>
    <property type="match status" value="1"/>
</dbReference>
<feature type="region of interest" description="Disordered" evidence="7">
    <location>
        <begin position="541"/>
        <end position="593"/>
    </location>
</feature>
<dbReference type="VEuPathDB" id="FungiDB:NECHADRAFT_47081"/>
<feature type="transmembrane region" description="Helical" evidence="8">
    <location>
        <begin position="373"/>
        <end position="398"/>
    </location>
</feature>
<feature type="domain" description="Major facilitator superfamily (MFS) profile" evidence="9">
    <location>
        <begin position="65"/>
        <end position="529"/>
    </location>
</feature>
<proteinExistence type="inferred from homology"/>
<evidence type="ECO:0000256" key="8">
    <source>
        <dbReference type="SAM" id="Phobius"/>
    </source>
</evidence>
<dbReference type="SUPFAM" id="SSF103473">
    <property type="entry name" value="MFS general substrate transporter"/>
    <property type="match status" value="1"/>
</dbReference>
<feature type="transmembrane region" description="Helical" evidence="8">
    <location>
        <begin position="288"/>
        <end position="308"/>
    </location>
</feature>
<keyword evidence="4 8" id="KW-1133">Transmembrane helix</keyword>
<dbReference type="InterPro" id="IPR019240">
    <property type="entry name" value="DUF2196"/>
</dbReference>
<comment type="similarity">
    <text evidence="2">Belongs to the major facilitator superfamily. TCR/Tet family.</text>
</comment>
<feature type="transmembrane region" description="Helical" evidence="8">
    <location>
        <begin position="443"/>
        <end position="467"/>
    </location>
</feature>
<name>C7YYH1_FUSV7</name>
<dbReference type="OMA" id="IWAACNG"/>
<feature type="compositionally biased region" description="Low complexity" evidence="7">
    <location>
        <begin position="559"/>
        <end position="574"/>
    </location>
</feature>
<feature type="transmembrane region" description="Helical" evidence="8">
    <location>
        <begin position="328"/>
        <end position="353"/>
    </location>
</feature>
<evidence type="ECO:0000259" key="9">
    <source>
        <dbReference type="PROSITE" id="PS50850"/>
    </source>
</evidence>
<dbReference type="OrthoDB" id="10021397at2759"/>
<dbReference type="Pfam" id="PF07690">
    <property type="entry name" value="MFS_1"/>
    <property type="match status" value="1"/>
</dbReference>